<dbReference type="GO" id="GO:0005509">
    <property type="term" value="F:calcium ion binding"/>
    <property type="evidence" value="ECO:0007669"/>
    <property type="project" value="InterPro"/>
</dbReference>
<keyword evidence="4 6" id="KW-0106">Calcium</keyword>
<dbReference type="GO" id="GO:0030166">
    <property type="term" value="P:proteoglycan biosynthetic process"/>
    <property type="evidence" value="ECO:0007669"/>
    <property type="project" value="TreeGrafter"/>
</dbReference>
<organism evidence="7 8">
    <name type="scientific">Sciurus carolinensis</name>
    <name type="common">Eastern gray squirrel</name>
    <dbReference type="NCBI Taxonomy" id="30640"/>
    <lineage>
        <taxon>Eukaryota</taxon>
        <taxon>Metazoa</taxon>
        <taxon>Chordata</taxon>
        <taxon>Craniata</taxon>
        <taxon>Vertebrata</taxon>
        <taxon>Euteleostomi</taxon>
        <taxon>Mammalia</taxon>
        <taxon>Eutheria</taxon>
        <taxon>Euarchontoglires</taxon>
        <taxon>Glires</taxon>
        <taxon>Rodentia</taxon>
        <taxon>Sciuromorpha</taxon>
        <taxon>Sciuridae</taxon>
        <taxon>Sciurinae</taxon>
        <taxon>Sciurini</taxon>
        <taxon>Sciurus</taxon>
    </lineage>
</organism>
<comment type="caution">
    <text evidence="7">The sequence shown here is derived from an EMBL/GenBank/DDBJ whole genome shotgun (WGS) entry which is preliminary data.</text>
</comment>
<protein>
    <submittedName>
        <fullName evidence="7">Soluble calcium-activated nucleotidase 1</fullName>
    </submittedName>
</protein>
<evidence type="ECO:0000256" key="6">
    <source>
        <dbReference type="PIRSR" id="PIRSR609283-1"/>
    </source>
</evidence>
<dbReference type="Gene3D" id="2.120.10.100">
    <property type="entry name" value="Apyrase"/>
    <property type="match status" value="1"/>
</dbReference>
<name>A0AA41NB31_SCICA</name>
<dbReference type="InterPro" id="IPR009283">
    <property type="entry name" value="Apyrase"/>
</dbReference>
<dbReference type="Pfam" id="PF06079">
    <property type="entry name" value="Apyrase"/>
    <property type="match status" value="1"/>
</dbReference>
<evidence type="ECO:0000256" key="2">
    <source>
        <dbReference type="ARBA" id="ARBA00022723"/>
    </source>
</evidence>
<keyword evidence="3" id="KW-0378">Hydrolase</keyword>
<proteinExistence type="inferred from homology"/>
<evidence type="ECO:0000256" key="4">
    <source>
        <dbReference type="ARBA" id="ARBA00022837"/>
    </source>
</evidence>
<evidence type="ECO:0000313" key="8">
    <source>
        <dbReference type="Proteomes" id="UP001166674"/>
    </source>
</evidence>
<evidence type="ECO:0000313" key="7">
    <source>
        <dbReference type="EMBL" id="MBZ3886931.1"/>
    </source>
</evidence>
<comment type="cofactor">
    <cofactor evidence="1 6">
        <name>Ca(2+)</name>
        <dbReference type="ChEBI" id="CHEBI:29108"/>
    </cofactor>
</comment>
<comment type="similarity">
    <text evidence="5">Belongs to the apyrase family.</text>
</comment>
<accession>A0AA41NB31</accession>
<sequence>MENRKFFAGMRESKALEEKTWFSDLKKGYLTLSGSGDKVSVQWDKDHGILESRLAQKVWGMELSHLFLVNGKLYSVDDLTRVIYQIEGTEAVPSVILFDGDGTMEKGFKAERLAVKDEHIYVGDLGKEWTTTNREVMHENPEWVKVVDHRDSADHENWVSTYNILRATAGIRPPSYLILESAYWGDALRH</sequence>
<dbReference type="PANTHER" id="PTHR13023">
    <property type="entry name" value="APYRASE"/>
    <property type="match status" value="1"/>
</dbReference>
<reference evidence="7" key="1">
    <citation type="submission" date="2020-03" db="EMBL/GenBank/DDBJ databases">
        <title>Studies in the Genomics of Life Span.</title>
        <authorList>
            <person name="Glass D."/>
        </authorList>
    </citation>
    <scope>NUCLEOTIDE SEQUENCE</scope>
    <source>
        <strain evidence="7">SUZIE</strain>
        <tissue evidence="7">Muscle</tissue>
    </source>
</reference>
<keyword evidence="2 6" id="KW-0479">Metal-binding</keyword>
<gene>
    <name evidence="7" type="ORF">SUZIE_190415</name>
</gene>
<dbReference type="InterPro" id="IPR036258">
    <property type="entry name" value="Apyrase_sf"/>
</dbReference>
<feature type="binding site" evidence="6">
    <location>
        <position position="64"/>
    </location>
    <ligand>
        <name>Ca(2+)</name>
        <dbReference type="ChEBI" id="CHEBI:29108"/>
    </ligand>
</feature>
<evidence type="ECO:0000256" key="1">
    <source>
        <dbReference type="ARBA" id="ARBA00001913"/>
    </source>
</evidence>
<evidence type="ECO:0000256" key="3">
    <source>
        <dbReference type="ARBA" id="ARBA00022801"/>
    </source>
</evidence>
<dbReference type="Proteomes" id="UP001166674">
    <property type="component" value="Unassembled WGS sequence"/>
</dbReference>
<dbReference type="AlphaFoldDB" id="A0AA41NB31"/>
<dbReference type="SUPFAM" id="SSF101887">
    <property type="entry name" value="Apyrase"/>
    <property type="match status" value="1"/>
</dbReference>
<dbReference type="EMBL" id="JAATJV010412227">
    <property type="protein sequence ID" value="MBZ3886931.1"/>
    <property type="molecule type" value="Genomic_DNA"/>
</dbReference>
<feature type="binding site" evidence="6">
    <location>
        <position position="111"/>
    </location>
    <ligand>
        <name>Ca(2+)</name>
        <dbReference type="ChEBI" id="CHEBI:29108"/>
    </ligand>
</feature>
<feature type="binding site" evidence="6">
    <location>
        <position position="180"/>
    </location>
    <ligand>
        <name>Ca(2+)</name>
        <dbReference type="ChEBI" id="CHEBI:29108"/>
    </ligand>
</feature>
<dbReference type="GO" id="GO:0045134">
    <property type="term" value="F:UDP phosphatase activity"/>
    <property type="evidence" value="ECO:0007669"/>
    <property type="project" value="TreeGrafter"/>
</dbReference>
<evidence type="ECO:0000256" key="5">
    <source>
        <dbReference type="ARBA" id="ARBA00025738"/>
    </source>
</evidence>
<dbReference type="GO" id="GO:0004382">
    <property type="term" value="F:GDP phosphatase activity"/>
    <property type="evidence" value="ECO:0007669"/>
    <property type="project" value="TreeGrafter"/>
</dbReference>
<dbReference type="PANTHER" id="PTHR13023:SF3">
    <property type="entry name" value="SOLUBLE CALCIUM-ACTIVATED NUCLEOTIDASE 1"/>
    <property type="match status" value="1"/>
</dbReference>
<keyword evidence="8" id="KW-1185">Reference proteome</keyword>